<feature type="domain" description="SHS2" evidence="1">
    <location>
        <begin position="21"/>
        <end position="218"/>
    </location>
</feature>
<sequence length="631" mass="67140">MRFDYGGLKMGRVVPSPDNCIFALDIGTRTVIGIVALVESGRLRVAAQYAAEHESRSMFDGQIHDIARVADTVLEVKRNLEAKVGFRLTRAAIAAAGRSLVTRQCRVEMEIDGEAEIDAALVNSLETAGVKNAHREVESAGPGSAEKYFCVGYSVVKYYLNNYPITSLIGHRGSLIGADVLATFLPDSVVNGLYSVLRRVGLEPVNLTLEPIAAAEVVIPESLRLLNLALVDIGAGTSDIAISRKGAVVSYGMVPVAGDEITESISEALLVGFDEAEKIKRALEKGGTIGYKDILGVENTITAEEVAALIDPALDRLAAEIAAAIIELNGNEPPRTAFCIGGGSRLPGLTGKLAGKLGIEPQKVAVRGREAVGNLIVDEEGLEGPEGVTVVGIATVAVQRLGQQFIKIKVDGKEFSLFNSGGLSVSSALSMVEFNPRDLIGRNGRNLKFTLNGRPQVVYGGLAKPAEILVNGSRATLKTPIKEGDEITVLRARDGEDARAWVRDFLENPGGISVTLNGEPRVIRPVCILNGAEVPYDSEIKEGDSLDIKTVRTVGDLLEGMDLQDYAIMVNGAAAGPGYELKDGDSVSLFKRSSSGAEEAYRLIAEKKEESDPPGGREWITVRVQRQAGPA</sequence>
<dbReference type="STRING" id="370438.PTH_0744"/>
<dbReference type="Pfam" id="PF14450">
    <property type="entry name" value="FtsA"/>
    <property type="match status" value="1"/>
</dbReference>
<dbReference type="Gene3D" id="3.30.420.40">
    <property type="match status" value="2"/>
</dbReference>
<dbReference type="PANTHER" id="PTHR32432">
    <property type="entry name" value="CELL DIVISION PROTEIN FTSA-RELATED"/>
    <property type="match status" value="1"/>
</dbReference>
<name>A5D4C4_PELTS</name>
<dbReference type="GO" id="GO:0051301">
    <property type="term" value="P:cell division"/>
    <property type="evidence" value="ECO:0007669"/>
    <property type="project" value="InterPro"/>
</dbReference>
<reference evidence="3" key="1">
    <citation type="journal article" date="2008" name="Genome Res.">
        <title>The genome of Pelotomaculum thermopropionicum reveals niche-associated evolution in anaerobic microbiota.</title>
        <authorList>
            <person name="Kosaka T."/>
            <person name="Kato S."/>
            <person name="Shimoyama T."/>
            <person name="Ishii S."/>
            <person name="Abe T."/>
            <person name="Watanabe K."/>
        </authorList>
    </citation>
    <scope>NUCLEOTIDE SEQUENCE [LARGE SCALE GENOMIC DNA]</scope>
    <source>
        <strain evidence="3">DSM 13744 / JCM 10971 / SI</strain>
    </source>
</reference>
<dbReference type="CDD" id="cd24004">
    <property type="entry name" value="ASKHA_NBD_PilM-like"/>
    <property type="match status" value="1"/>
</dbReference>
<dbReference type="HOGENOM" id="CLU_010661_1_0_9"/>
<accession>A5D4C4</accession>
<proteinExistence type="predicted"/>
<dbReference type="InterPro" id="IPR050696">
    <property type="entry name" value="FtsA/MreB"/>
</dbReference>
<evidence type="ECO:0000313" key="2">
    <source>
        <dbReference type="EMBL" id="BAF58925.1"/>
    </source>
</evidence>
<dbReference type="Proteomes" id="UP000006556">
    <property type="component" value="Chromosome"/>
</dbReference>
<evidence type="ECO:0000313" key="3">
    <source>
        <dbReference type="Proteomes" id="UP000006556"/>
    </source>
</evidence>
<dbReference type="AlphaFoldDB" id="A5D4C4"/>
<dbReference type="KEGG" id="pth:PTH_0744"/>
<dbReference type="InterPro" id="IPR043129">
    <property type="entry name" value="ATPase_NBD"/>
</dbReference>
<dbReference type="SUPFAM" id="SSF53067">
    <property type="entry name" value="Actin-like ATPase domain"/>
    <property type="match status" value="2"/>
</dbReference>
<evidence type="ECO:0000259" key="1">
    <source>
        <dbReference type="SMART" id="SM00842"/>
    </source>
</evidence>
<keyword evidence="3" id="KW-1185">Reference proteome</keyword>
<gene>
    <name evidence="2" type="ordered locus">PTH_0744</name>
</gene>
<dbReference type="PANTHER" id="PTHR32432:SF3">
    <property type="entry name" value="ETHANOLAMINE UTILIZATION PROTEIN EUTJ"/>
    <property type="match status" value="1"/>
</dbReference>
<organism evidence="2 3">
    <name type="scientific">Pelotomaculum thermopropionicum (strain DSM 13744 / JCM 10971 / SI)</name>
    <dbReference type="NCBI Taxonomy" id="370438"/>
    <lineage>
        <taxon>Bacteria</taxon>
        <taxon>Bacillati</taxon>
        <taxon>Bacillota</taxon>
        <taxon>Clostridia</taxon>
        <taxon>Eubacteriales</taxon>
        <taxon>Desulfotomaculaceae</taxon>
        <taxon>Pelotomaculum</taxon>
    </lineage>
</organism>
<dbReference type="eggNOG" id="COG0849">
    <property type="taxonomic scope" value="Bacteria"/>
</dbReference>
<dbReference type="EMBL" id="AP009389">
    <property type="protein sequence ID" value="BAF58925.1"/>
    <property type="molecule type" value="Genomic_DNA"/>
</dbReference>
<dbReference type="eggNOG" id="COG1977">
    <property type="taxonomic scope" value="Bacteria"/>
</dbReference>
<protein>
    <recommendedName>
        <fullName evidence="1">SHS2 domain-containing protein</fullName>
    </recommendedName>
</protein>
<dbReference type="SMART" id="SM00842">
    <property type="entry name" value="FtsA"/>
    <property type="match status" value="1"/>
</dbReference>
<dbReference type="InterPro" id="IPR003494">
    <property type="entry name" value="SHS2_FtsA"/>
</dbReference>